<dbReference type="PANTHER" id="PTHR31385:SF4">
    <property type="entry name" value="F28C11.15-RELATED"/>
    <property type="match status" value="1"/>
</dbReference>
<reference evidence="3" key="1">
    <citation type="submission" date="2020-01" db="EMBL/GenBank/DDBJ databases">
        <authorList>
            <person name="Mishra B."/>
        </authorList>
    </citation>
    <scope>NUCLEOTIDE SEQUENCE [LARGE SCALE GENOMIC DNA]</scope>
</reference>
<dbReference type="PANTHER" id="PTHR31385">
    <property type="entry name" value="PUTATIVE (DUF220)-RELATED"/>
    <property type="match status" value="1"/>
</dbReference>
<dbReference type="OrthoDB" id="1035394at2759"/>
<dbReference type="InterPro" id="IPR003863">
    <property type="entry name" value="DUF220"/>
</dbReference>
<gene>
    <name evidence="3" type="ORF">MERR_LOCUS23254</name>
</gene>
<evidence type="ECO:0000256" key="1">
    <source>
        <dbReference type="SAM" id="MobiDB-lite"/>
    </source>
</evidence>
<evidence type="ECO:0000313" key="3">
    <source>
        <dbReference type="EMBL" id="CAA7036019.1"/>
    </source>
</evidence>
<sequence>MGVFPRFGGWINQNTHQQPLKGDDSKKSENVKSKSASEKNTNEEKDEMKEQLKLWRVANKKKQWNDPPAKVTTEMGICHMHMKFTLGLPPKAAYDVLTNPDNQAYSRIVNERELLDNKSRKVVTFDGTRQVVESEKEVAWNFLSWSRPIPISLYFQEDTENLSVVYMKNKMKFMKVFDGAYKVEPIYVDSERLCKRRLPKSREEYKKCSGGQGRIASKVTMDQFFQPSSLFNLPPLSWYVRNFTIKFTKDLLEDLQDRSAIIRGYTKRSGDIKTKSVSKIDTNEKRNETQEQLKLWRDAEKKKKWDDAPAKVETVDGICFMDMEFTLGLPPQAAYDVLANPDNKPFSRVINGRELLHNKSRKVVTDDGKNYIVEKEKDVAWNFLFFSVAIPITLVYAEKRKDLSVVFMKNKVVFMKVFEGSWNVEPIFVDSERLCKQKLPKTREDYRQCSGGQGKVASKVIMDLAYQPSFPFNLPPLSWYIRGIVMKTTKNLIQDLQAVGAEIRGV</sequence>
<name>A0A6D2J514_9BRAS</name>
<evidence type="ECO:0000313" key="4">
    <source>
        <dbReference type="Proteomes" id="UP000467841"/>
    </source>
</evidence>
<proteinExistence type="predicted"/>
<feature type="region of interest" description="Disordered" evidence="1">
    <location>
        <begin position="1"/>
        <end position="48"/>
    </location>
</feature>
<keyword evidence="4" id="KW-1185">Reference proteome</keyword>
<comment type="caution">
    <text evidence="3">The sequence shown here is derived from an EMBL/GenBank/DDBJ whole genome shotgun (WGS) entry which is preliminary data.</text>
</comment>
<feature type="domain" description="DUF220" evidence="2">
    <location>
        <begin position="387"/>
        <end position="459"/>
    </location>
</feature>
<accession>A0A6D2J514</accession>
<dbReference type="AlphaFoldDB" id="A0A6D2J514"/>
<evidence type="ECO:0000259" key="2">
    <source>
        <dbReference type="Pfam" id="PF02713"/>
    </source>
</evidence>
<dbReference type="Proteomes" id="UP000467841">
    <property type="component" value="Unassembled WGS sequence"/>
</dbReference>
<protein>
    <recommendedName>
        <fullName evidence="2">DUF220 domain-containing protein</fullName>
    </recommendedName>
</protein>
<feature type="compositionally biased region" description="Basic and acidic residues" evidence="1">
    <location>
        <begin position="21"/>
        <end position="48"/>
    </location>
</feature>
<organism evidence="3 4">
    <name type="scientific">Microthlaspi erraticum</name>
    <dbReference type="NCBI Taxonomy" id="1685480"/>
    <lineage>
        <taxon>Eukaryota</taxon>
        <taxon>Viridiplantae</taxon>
        <taxon>Streptophyta</taxon>
        <taxon>Embryophyta</taxon>
        <taxon>Tracheophyta</taxon>
        <taxon>Spermatophyta</taxon>
        <taxon>Magnoliopsida</taxon>
        <taxon>eudicotyledons</taxon>
        <taxon>Gunneridae</taxon>
        <taxon>Pentapetalae</taxon>
        <taxon>rosids</taxon>
        <taxon>malvids</taxon>
        <taxon>Brassicales</taxon>
        <taxon>Brassicaceae</taxon>
        <taxon>Coluteocarpeae</taxon>
        <taxon>Microthlaspi</taxon>
    </lineage>
</organism>
<dbReference type="Pfam" id="PF02713">
    <property type="entry name" value="DUF220"/>
    <property type="match status" value="2"/>
</dbReference>
<feature type="domain" description="DUF220" evidence="2">
    <location>
        <begin position="148"/>
        <end position="218"/>
    </location>
</feature>
<dbReference type="EMBL" id="CACVBM020001163">
    <property type="protein sequence ID" value="CAA7036019.1"/>
    <property type="molecule type" value="Genomic_DNA"/>
</dbReference>